<dbReference type="NCBIfam" id="TIGR03816">
    <property type="entry name" value="tadE_like_DECH"/>
    <property type="match status" value="1"/>
</dbReference>
<feature type="transmembrane region" description="Helical" evidence="1">
    <location>
        <begin position="16"/>
        <end position="41"/>
    </location>
</feature>
<keyword evidence="3" id="KW-0067">ATP-binding</keyword>
<keyword evidence="3" id="KW-0378">Hydrolase</keyword>
<gene>
    <name evidence="3" type="ORF">CFN78_11260</name>
</gene>
<evidence type="ECO:0000259" key="2">
    <source>
        <dbReference type="Pfam" id="PF13400"/>
    </source>
</evidence>
<dbReference type="InterPro" id="IPR021202">
    <property type="entry name" value="Rv3654c-like"/>
</dbReference>
<dbReference type="EMBL" id="NKYE01000005">
    <property type="protein sequence ID" value="OZM73405.1"/>
    <property type="molecule type" value="Genomic_DNA"/>
</dbReference>
<keyword evidence="1" id="KW-0472">Membrane</keyword>
<feature type="domain" description="Putative Flp pilus-assembly TadG-like N-terminal" evidence="2">
    <location>
        <begin position="12"/>
        <end position="58"/>
    </location>
</feature>
<dbReference type="InterPro" id="IPR028087">
    <property type="entry name" value="Tad_N"/>
</dbReference>
<keyword evidence="4" id="KW-1185">Reference proteome</keyword>
<dbReference type="OrthoDB" id="3638756at2"/>
<dbReference type="AlphaFoldDB" id="A0A263D7M7"/>
<accession>A0A263D7M7</accession>
<dbReference type="RefSeq" id="WP_094862660.1">
    <property type="nucleotide sequence ID" value="NZ_NKYE01000005.1"/>
</dbReference>
<evidence type="ECO:0000256" key="1">
    <source>
        <dbReference type="SAM" id="Phobius"/>
    </source>
</evidence>
<proteinExistence type="predicted"/>
<keyword evidence="1" id="KW-0812">Transmembrane</keyword>
<dbReference type="GO" id="GO:0004386">
    <property type="term" value="F:helicase activity"/>
    <property type="evidence" value="ECO:0007669"/>
    <property type="project" value="UniProtKB-KW"/>
</dbReference>
<dbReference type="InParanoid" id="A0A263D7M7"/>
<keyword evidence="3" id="KW-0347">Helicase</keyword>
<name>A0A263D7M7_9PSEU</name>
<protein>
    <submittedName>
        <fullName evidence="3">Helicase</fullName>
    </submittedName>
</protein>
<dbReference type="Pfam" id="PF13400">
    <property type="entry name" value="Tad"/>
    <property type="match status" value="1"/>
</dbReference>
<organism evidence="3 4">
    <name type="scientific">Amycolatopsis antarctica</name>
    <dbReference type="NCBI Taxonomy" id="1854586"/>
    <lineage>
        <taxon>Bacteria</taxon>
        <taxon>Bacillati</taxon>
        <taxon>Actinomycetota</taxon>
        <taxon>Actinomycetes</taxon>
        <taxon>Pseudonocardiales</taxon>
        <taxon>Pseudonocardiaceae</taxon>
        <taxon>Amycolatopsis</taxon>
    </lineage>
</organism>
<dbReference type="Proteomes" id="UP000242444">
    <property type="component" value="Unassembled WGS sequence"/>
</dbReference>
<keyword evidence="3" id="KW-0547">Nucleotide-binding</keyword>
<evidence type="ECO:0000313" key="3">
    <source>
        <dbReference type="EMBL" id="OZM73405.1"/>
    </source>
</evidence>
<evidence type="ECO:0000313" key="4">
    <source>
        <dbReference type="Proteomes" id="UP000242444"/>
    </source>
</evidence>
<keyword evidence="1" id="KW-1133">Transmembrane helix</keyword>
<sequence length="123" mass="12789">MSAADRERAEQGFATVWSAIAIAALLVVTAAMFWLGAAVLARHRATWAADLAALAAAGRADLGVTEACARATAISDRMGARIRDCTLREWDALIRVEVDLPGPLAGLGPATGRARAGPVDRPP</sequence>
<comment type="caution">
    <text evidence="3">The sequence shown here is derived from an EMBL/GenBank/DDBJ whole genome shotgun (WGS) entry which is preliminary data.</text>
</comment>
<reference evidence="3 4" key="1">
    <citation type="submission" date="2017-07" db="EMBL/GenBank/DDBJ databases">
        <title>Amycolatopsis antarcticus sp. nov., isolated from the surface of an Antarcticus brown macroalga.</title>
        <authorList>
            <person name="Wang J."/>
            <person name="Leiva S."/>
            <person name="Huang J."/>
            <person name="Huang Y."/>
        </authorList>
    </citation>
    <scope>NUCLEOTIDE SEQUENCE [LARGE SCALE GENOMIC DNA]</scope>
    <source>
        <strain evidence="3 4">AU-G6</strain>
    </source>
</reference>